<keyword evidence="2" id="KW-1185">Reference proteome</keyword>
<organism evidence="1 2">
    <name type="scientific">Borreliella afzelii (strain PKo)</name>
    <name type="common">Borrelia afzelii</name>
    <dbReference type="NCBI Taxonomy" id="390236"/>
    <lineage>
        <taxon>Bacteria</taxon>
        <taxon>Pseudomonadati</taxon>
        <taxon>Spirochaetota</taxon>
        <taxon>Spirochaetia</taxon>
        <taxon>Spirochaetales</taxon>
        <taxon>Borreliaceae</taxon>
        <taxon>Borreliella</taxon>
    </lineage>
</organism>
<accession>G0IT33</accession>
<dbReference type="HOGENOM" id="CLU_218262_0_0_12"/>
<protein>
    <submittedName>
        <fullName evidence="1">Uncharacterized protein</fullName>
    </submittedName>
</protein>
<reference evidence="1 2" key="1">
    <citation type="journal article" date="2011" name="J. Bacteriol.">
        <title>Whole-genome sequences of two Borrelia afzelii and two Borrelia garinii Lyme disease agent isolates.</title>
        <authorList>
            <person name="Casjens S.R."/>
            <person name="Mongodin E.F."/>
            <person name="Qiu W.-G."/>
            <person name="Dunn J.J."/>
            <person name="Luft B.J."/>
            <person name="Fraser-Liggett C.M."/>
            <person name="Schutzer S.E."/>
        </authorList>
    </citation>
    <scope>NUCLEOTIDE SEQUENCE [LARGE SCALE GENOMIC DNA]</scope>
    <source>
        <strain evidence="1 2">PKo</strain>
    </source>
</reference>
<dbReference type="Proteomes" id="UP000005216">
    <property type="component" value="Plasmid cp32-5"/>
</dbReference>
<gene>
    <name evidence="1" type="ordered locus">BafPKo_V0035</name>
</gene>
<proteinExistence type="predicted"/>
<keyword evidence="1" id="KW-0614">Plasmid</keyword>
<name>G0IT33_BORAP</name>
<geneLocation type="plasmid" evidence="1 2">
    <name>cp32-5</name>
</geneLocation>
<evidence type="ECO:0000313" key="2">
    <source>
        <dbReference type="Proteomes" id="UP000005216"/>
    </source>
</evidence>
<evidence type="ECO:0000313" key="1">
    <source>
        <dbReference type="EMBL" id="AEL70287.1"/>
    </source>
</evidence>
<sequence>MVINKYIAKTIFANFFTKIFAKNEGLTKLYIKKLVKPHYIGFN</sequence>
<dbReference type="KEGG" id="bafz:BafPKo_V0035"/>
<dbReference type="PATRIC" id="fig|390236.22.peg.1059"/>
<dbReference type="EMBL" id="CP002939">
    <property type="protein sequence ID" value="AEL70287.1"/>
    <property type="molecule type" value="Genomic_DNA"/>
</dbReference>
<dbReference type="AlphaFoldDB" id="G0IT33"/>